<name>A0AAJ0CBH0_9PEZI</name>
<proteinExistence type="predicted"/>
<dbReference type="PANTHER" id="PTHR15907">
    <property type="entry name" value="DUF614 FAMILY PROTEIN-RELATED"/>
    <property type="match status" value="1"/>
</dbReference>
<reference evidence="1" key="1">
    <citation type="submission" date="2023-06" db="EMBL/GenBank/DDBJ databases">
        <title>Genome-scale phylogeny and comparative genomics of the fungal order Sordariales.</title>
        <authorList>
            <consortium name="Lawrence Berkeley National Laboratory"/>
            <person name="Hensen N."/>
            <person name="Bonometti L."/>
            <person name="Westerberg I."/>
            <person name="Brannstrom I.O."/>
            <person name="Guillou S."/>
            <person name="Cros-Aarteil S."/>
            <person name="Calhoun S."/>
            <person name="Haridas S."/>
            <person name="Kuo A."/>
            <person name="Mondo S."/>
            <person name="Pangilinan J."/>
            <person name="Riley R."/>
            <person name="Labutti K."/>
            <person name="Andreopoulos B."/>
            <person name="Lipzen A."/>
            <person name="Chen C."/>
            <person name="Yanf M."/>
            <person name="Daum C."/>
            <person name="Ng V."/>
            <person name="Clum A."/>
            <person name="Steindorff A."/>
            <person name="Ohm R."/>
            <person name="Martin F."/>
            <person name="Silar P."/>
            <person name="Natvig D."/>
            <person name="Lalanne C."/>
            <person name="Gautier V."/>
            <person name="Ament-Velasquez S.L."/>
            <person name="Kruys A."/>
            <person name="Hutchinson M.I."/>
            <person name="Powell A.J."/>
            <person name="Barry K."/>
            <person name="Miller A.N."/>
            <person name="Grigoriev I.V."/>
            <person name="Debuchy R."/>
            <person name="Gladieux P."/>
            <person name="Thoren M.H."/>
            <person name="Johannesson H."/>
        </authorList>
    </citation>
    <scope>NUCLEOTIDE SEQUENCE</scope>
    <source>
        <strain evidence="1">8032-3</strain>
    </source>
</reference>
<comment type="caution">
    <text evidence="1">The sequence shown here is derived from an EMBL/GenBank/DDBJ whole genome shotgun (WGS) entry which is preliminary data.</text>
</comment>
<dbReference type="NCBIfam" id="TIGR01571">
    <property type="entry name" value="A_thal_Cys_rich"/>
    <property type="match status" value="1"/>
</dbReference>
<dbReference type="InterPro" id="IPR006461">
    <property type="entry name" value="PLAC_motif_containing"/>
</dbReference>
<organism evidence="1 2">
    <name type="scientific">Phialemonium atrogriseum</name>
    <dbReference type="NCBI Taxonomy" id="1093897"/>
    <lineage>
        <taxon>Eukaryota</taxon>
        <taxon>Fungi</taxon>
        <taxon>Dikarya</taxon>
        <taxon>Ascomycota</taxon>
        <taxon>Pezizomycotina</taxon>
        <taxon>Sordariomycetes</taxon>
        <taxon>Sordariomycetidae</taxon>
        <taxon>Cephalothecales</taxon>
        <taxon>Cephalothecaceae</taxon>
        <taxon>Phialemonium</taxon>
    </lineage>
</organism>
<keyword evidence="2" id="KW-1185">Reference proteome</keyword>
<dbReference type="EMBL" id="MU838997">
    <property type="protein sequence ID" value="KAK1772222.1"/>
    <property type="molecule type" value="Genomic_DNA"/>
</dbReference>
<accession>A0AAJ0CBH0</accession>
<gene>
    <name evidence="1" type="ORF">QBC33DRAFT_520591</name>
</gene>
<protein>
    <submittedName>
        <fullName evidence="1">PLAC8 family-domain-containing protein</fullName>
    </submittedName>
</protein>
<evidence type="ECO:0000313" key="1">
    <source>
        <dbReference type="EMBL" id="KAK1772222.1"/>
    </source>
</evidence>
<dbReference type="Pfam" id="PF04749">
    <property type="entry name" value="PLAC8"/>
    <property type="match status" value="1"/>
</dbReference>
<dbReference type="GeneID" id="85309576"/>
<sequence>MAAPQNNQVAAAGPIDNADVEDWKIRVNDVLARPSEVLNQTSPQDAGPWHAGLFSCFEPIDLCLITWCLPCVTFGKTHHRIRKDANLAGYEPINTSCLLFCGASCVGIPCVATAMQRADIRDKFHLEGNCLSDLAISCCCGCCTLVQQDKEVAYRQLNAAPKDQYQPQAGMAYPEQK</sequence>
<dbReference type="RefSeq" id="XP_060288435.1">
    <property type="nucleotide sequence ID" value="XM_060426389.1"/>
</dbReference>
<dbReference type="AlphaFoldDB" id="A0AAJ0CBH0"/>
<evidence type="ECO:0000313" key="2">
    <source>
        <dbReference type="Proteomes" id="UP001244011"/>
    </source>
</evidence>
<dbReference type="Proteomes" id="UP001244011">
    <property type="component" value="Unassembled WGS sequence"/>
</dbReference>